<proteinExistence type="predicted"/>
<dbReference type="Gene3D" id="3.30.428.10">
    <property type="entry name" value="HIT-like"/>
    <property type="match status" value="1"/>
</dbReference>
<dbReference type="InterPro" id="IPR011146">
    <property type="entry name" value="HIT-like"/>
</dbReference>
<dbReference type="Pfam" id="PF01230">
    <property type="entry name" value="HIT"/>
    <property type="match status" value="1"/>
</dbReference>
<dbReference type="InterPro" id="IPR036265">
    <property type="entry name" value="HIT-like_sf"/>
</dbReference>
<evidence type="ECO:0000256" key="1">
    <source>
        <dbReference type="PROSITE-ProRule" id="PRU00464"/>
    </source>
</evidence>
<feature type="short sequence motif" description="Histidine triad motif" evidence="1">
    <location>
        <begin position="78"/>
        <end position="82"/>
    </location>
</feature>
<reference evidence="3 4" key="1">
    <citation type="journal article" date="2007" name="J. Bacteriol.">
        <title>Whole-genome analysis of the methyl tert-butyl ether-degrading beta-proteobacterium Methylibium petroleiphilum PM1.</title>
        <authorList>
            <person name="Kane S.R."/>
            <person name="Chakicherla A.Y."/>
            <person name="Chain P.S.G."/>
            <person name="Schmidt R."/>
            <person name="Shin M.W."/>
            <person name="Legler T.C."/>
            <person name="Scow K.M."/>
            <person name="Larimer F.W."/>
            <person name="Lucas S.M."/>
            <person name="Richardson P.M."/>
            <person name="Hristova K.R."/>
        </authorList>
    </citation>
    <scope>NUCLEOTIDE SEQUENCE [LARGE SCALE GENOMIC DNA]</scope>
    <source>
        <strain evidence="4">ATCC BAA-1232 / LMG 22953 / PM1</strain>
        <plasmid evidence="3 4">RPME01</plasmid>
    </source>
</reference>
<dbReference type="eggNOG" id="COG0537">
    <property type="taxonomic scope" value="Bacteria"/>
</dbReference>
<keyword evidence="3" id="KW-0378">Hydrolase</keyword>
<dbReference type="SMR" id="A2SP38"/>
<dbReference type="SUPFAM" id="SSF54197">
    <property type="entry name" value="HIT-like"/>
    <property type="match status" value="1"/>
</dbReference>
<dbReference type="GO" id="GO:0016787">
    <property type="term" value="F:hydrolase activity"/>
    <property type="evidence" value="ECO:0007669"/>
    <property type="project" value="UniProtKB-KW"/>
</dbReference>
<accession>A2SP38</accession>
<evidence type="ECO:0000259" key="2">
    <source>
        <dbReference type="PROSITE" id="PS51084"/>
    </source>
</evidence>
<keyword evidence="4" id="KW-1185">Reference proteome</keyword>
<organism evidence="3 4">
    <name type="scientific">Methylibium petroleiphilum (strain ATCC BAA-1232 / LMG 22953 / PM1)</name>
    <dbReference type="NCBI Taxonomy" id="420662"/>
    <lineage>
        <taxon>Bacteria</taxon>
        <taxon>Pseudomonadati</taxon>
        <taxon>Pseudomonadota</taxon>
        <taxon>Betaproteobacteria</taxon>
        <taxon>Burkholderiales</taxon>
        <taxon>Sphaerotilaceae</taxon>
        <taxon>Methylibium</taxon>
    </lineage>
</organism>
<dbReference type="AlphaFoldDB" id="A2SP38"/>
<dbReference type="EMBL" id="CP000556">
    <property type="protein sequence ID" value="ABM97327.1"/>
    <property type="molecule type" value="Genomic_DNA"/>
</dbReference>
<keyword evidence="3" id="KW-0614">Plasmid</keyword>
<dbReference type="KEGG" id="mpt:Mpe_B0559"/>
<dbReference type="PROSITE" id="PS51084">
    <property type="entry name" value="HIT_2"/>
    <property type="match status" value="1"/>
</dbReference>
<geneLocation type="plasmid" evidence="3 4">
    <name>RPME01</name>
</geneLocation>
<gene>
    <name evidence="3" type="ordered locus">Mpe_B0559</name>
</gene>
<dbReference type="Proteomes" id="UP000000366">
    <property type="component" value="Plasmid RPME01"/>
</dbReference>
<evidence type="ECO:0000313" key="4">
    <source>
        <dbReference type="Proteomes" id="UP000000366"/>
    </source>
</evidence>
<protein>
    <submittedName>
        <fullName evidence="3">Diadenosine tetraphosphate (Ap4A) hydrolase</fullName>
    </submittedName>
</protein>
<sequence>MGEPIARLGVSELSLVSDRRFPGRCVLTLREHATELFEASAAARQGFVEDMSRAARAIKLATGAFKMNYEILGNADPHVHCHLIPRRQDEPNPRVPAWLHPQAQTELDEASAQQIKARIRELLDAKDI</sequence>
<dbReference type="HOGENOM" id="CLU_123330_1_1_4"/>
<evidence type="ECO:0000313" key="3">
    <source>
        <dbReference type="EMBL" id="ABM97327.1"/>
    </source>
</evidence>
<name>A2SP38_METPP</name>
<feature type="domain" description="HIT" evidence="2">
    <location>
        <begin position="22"/>
        <end position="93"/>
    </location>
</feature>